<dbReference type="EMBL" id="CAJOAY010036815">
    <property type="protein sequence ID" value="CAF4459843.1"/>
    <property type="molecule type" value="Genomic_DNA"/>
</dbReference>
<evidence type="ECO:0000313" key="2">
    <source>
        <dbReference type="Proteomes" id="UP000663881"/>
    </source>
</evidence>
<proteinExistence type="predicted"/>
<sequence>MLKRTVTTGEKFLHVPTGSYNHDIFTLIWGQTMAALSFVFEKSNYNLVIDKSIQGFSKCARIAAYYCMSDVFDNLVISLCKFTTLLNNREWIENLPIQFGLNKKARLAATVVFNIA</sequence>
<dbReference type="Proteomes" id="UP000663881">
    <property type="component" value="Unassembled WGS sequence"/>
</dbReference>
<feature type="non-terminal residue" evidence="1">
    <location>
        <position position="1"/>
    </location>
</feature>
<gene>
    <name evidence="1" type="ORF">OKA104_LOCUS54624</name>
</gene>
<name>A0A820T1G0_9BILA</name>
<comment type="caution">
    <text evidence="1">The sequence shown here is derived from an EMBL/GenBank/DDBJ whole genome shotgun (WGS) entry which is preliminary data.</text>
</comment>
<evidence type="ECO:0000313" key="1">
    <source>
        <dbReference type="EMBL" id="CAF4459843.1"/>
    </source>
</evidence>
<dbReference type="PANTHER" id="PTHR10663">
    <property type="entry name" value="GUANYL-NUCLEOTIDE EXCHANGE FACTOR"/>
    <property type="match status" value="1"/>
</dbReference>
<protein>
    <submittedName>
        <fullName evidence="1">Uncharacterized protein</fullName>
    </submittedName>
</protein>
<organism evidence="1 2">
    <name type="scientific">Adineta steineri</name>
    <dbReference type="NCBI Taxonomy" id="433720"/>
    <lineage>
        <taxon>Eukaryota</taxon>
        <taxon>Metazoa</taxon>
        <taxon>Spiralia</taxon>
        <taxon>Gnathifera</taxon>
        <taxon>Rotifera</taxon>
        <taxon>Eurotatoria</taxon>
        <taxon>Bdelloidea</taxon>
        <taxon>Adinetida</taxon>
        <taxon>Adinetidae</taxon>
        <taxon>Adineta</taxon>
    </lineage>
</organism>
<reference evidence="1" key="1">
    <citation type="submission" date="2021-02" db="EMBL/GenBank/DDBJ databases">
        <authorList>
            <person name="Nowell W R."/>
        </authorList>
    </citation>
    <scope>NUCLEOTIDE SEQUENCE</scope>
</reference>
<dbReference type="AlphaFoldDB" id="A0A820T1G0"/>
<dbReference type="PANTHER" id="PTHR10663:SF388">
    <property type="entry name" value="GOLGI-SPECIFIC BREFELDIN A-RESISTANCE GUANINE NUCLEOTIDE EXCHANGE FACTOR 1"/>
    <property type="match status" value="1"/>
</dbReference>
<accession>A0A820T1G0</accession>